<evidence type="ECO:0008006" key="4">
    <source>
        <dbReference type="Google" id="ProtNLM"/>
    </source>
</evidence>
<dbReference type="EMBL" id="CM003605">
    <property type="protein sequence ID" value="KYP69672.1"/>
    <property type="molecule type" value="Genomic_DNA"/>
</dbReference>
<reference evidence="2 3" key="1">
    <citation type="journal article" date="2012" name="Nat. Biotechnol.">
        <title>Draft genome sequence of pigeonpea (Cajanus cajan), an orphan legume crop of resource-poor farmers.</title>
        <authorList>
            <person name="Varshney R.K."/>
            <person name="Chen W."/>
            <person name="Li Y."/>
            <person name="Bharti A.K."/>
            <person name="Saxena R.K."/>
            <person name="Schlueter J.A."/>
            <person name="Donoghue M.T."/>
            <person name="Azam S."/>
            <person name="Fan G."/>
            <person name="Whaley A.M."/>
            <person name="Farmer A.D."/>
            <person name="Sheridan J."/>
            <person name="Iwata A."/>
            <person name="Tuteja R."/>
            <person name="Penmetsa R.V."/>
            <person name="Wu W."/>
            <person name="Upadhyaya H.D."/>
            <person name="Yang S.P."/>
            <person name="Shah T."/>
            <person name="Saxena K.B."/>
            <person name="Michael T."/>
            <person name="McCombie W.R."/>
            <person name="Yang B."/>
            <person name="Zhang G."/>
            <person name="Yang H."/>
            <person name="Wang J."/>
            <person name="Spillane C."/>
            <person name="Cook D.R."/>
            <person name="May G.D."/>
            <person name="Xu X."/>
            <person name="Jackson S.A."/>
        </authorList>
    </citation>
    <scope>NUCLEOTIDE SEQUENCE [LARGE SCALE GENOMIC DNA]</scope>
    <source>
        <strain evidence="3">cv. Asha</strain>
    </source>
</reference>
<feature type="chain" id="PRO_5007589263" description="RNase H type-1 domain-containing protein" evidence="1">
    <location>
        <begin position="28"/>
        <end position="57"/>
    </location>
</feature>
<keyword evidence="1" id="KW-0732">Signal</keyword>
<evidence type="ECO:0000313" key="2">
    <source>
        <dbReference type="EMBL" id="KYP69672.1"/>
    </source>
</evidence>
<accession>A0A151TRH1</accession>
<dbReference type="Gramene" id="C.cajan_08620.t">
    <property type="protein sequence ID" value="C.cajan_08620.t.cds1"/>
    <property type="gene ID" value="C.cajan_08620"/>
</dbReference>
<name>A0A151TRH1_CAJCA</name>
<organism evidence="2 3">
    <name type="scientific">Cajanus cajan</name>
    <name type="common">Pigeon pea</name>
    <name type="synonym">Cajanus indicus</name>
    <dbReference type="NCBI Taxonomy" id="3821"/>
    <lineage>
        <taxon>Eukaryota</taxon>
        <taxon>Viridiplantae</taxon>
        <taxon>Streptophyta</taxon>
        <taxon>Embryophyta</taxon>
        <taxon>Tracheophyta</taxon>
        <taxon>Spermatophyta</taxon>
        <taxon>Magnoliopsida</taxon>
        <taxon>eudicotyledons</taxon>
        <taxon>Gunneridae</taxon>
        <taxon>Pentapetalae</taxon>
        <taxon>rosids</taxon>
        <taxon>fabids</taxon>
        <taxon>Fabales</taxon>
        <taxon>Fabaceae</taxon>
        <taxon>Papilionoideae</taxon>
        <taxon>50 kb inversion clade</taxon>
        <taxon>NPAAA clade</taxon>
        <taxon>indigoferoid/millettioid clade</taxon>
        <taxon>Phaseoleae</taxon>
        <taxon>Cajanus</taxon>
    </lineage>
</organism>
<dbReference type="AlphaFoldDB" id="A0A151TRH1"/>
<keyword evidence="3" id="KW-1185">Reference proteome</keyword>
<protein>
    <recommendedName>
        <fullName evidence="4">RNase H type-1 domain-containing protein</fullName>
    </recommendedName>
</protein>
<proteinExistence type="predicted"/>
<evidence type="ECO:0000313" key="3">
    <source>
        <dbReference type="Proteomes" id="UP000075243"/>
    </source>
</evidence>
<sequence length="57" mass="6287">MGSCSVIQSKLWAIFLGLQLIVDRQLGMQVILESDSLKAINLLKDGCVRNHPCADMI</sequence>
<gene>
    <name evidence="2" type="ORF">KK1_008872</name>
</gene>
<dbReference type="Proteomes" id="UP000075243">
    <property type="component" value="Chromosome 3"/>
</dbReference>
<evidence type="ECO:0000256" key="1">
    <source>
        <dbReference type="SAM" id="SignalP"/>
    </source>
</evidence>
<feature type="signal peptide" evidence="1">
    <location>
        <begin position="1"/>
        <end position="27"/>
    </location>
</feature>